<evidence type="ECO:0000313" key="1">
    <source>
        <dbReference type="EMBL" id="ETW95743.1"/>
    </source>
</evidence>
<dbReference type="Pfam" id="PF14384">
    <property type="entry name" value="BrnA_antitoxin"/>
    <property type="match status" value="1"/>
</dbReference>
<dbReference type="HOGENOM" id="CLU_170880_0_0_7"/>
<evidence type="ECO:0008006" key="3">
    <source>
        <dbReference type="Google" id="ProtNLM"/>
    </source>
</evidence>
<sequence length="92" mass="10982">MPTTNDNEFDYQAYMRHHPPECDQLQRGVEAREQRRDMAKSKITIRIDSDILDQFKEMVPDGQGYQRLMNQALREWLEAQGIKGSLRRFLRI</sequence>
<evidence type="ECO:0000313" key="2">
    <source>
        <dbReference type="Proteomes" id="UP000019141"/>
    </source>
</evidence>
<dbReference type="EMBL" id="AZHW01000876">
    <property type="protein sequence ID" value="ETW95743.1"/>
    <property type="molecule type" value="Genomic_DNA"/>
</dbReference>
<dbReference type="InterPro" id="IPR025528">
    <property type="entry name" value="BrnA_antitoxin"/>
</dbReference>
<dbReference type="AlphaFoldDB" id="W4LCC5"/>
<keyword evidence="2" id="KW-1185">Reference proteome</keyword>
<accession>W4LCC5</accession>
<gene>
    <name evidence="1" type="ORF">ETSY1_29400</name>
</gene>
<organism evidence="1 2">
    <name type="scientific">Entotheonella factor</name>
    <dbReference type="NCBI Taxonomy" id="1429438"/>
    <lineage>
        <taxon>Bacteria</taxon>
        <taxon>Pseudomonadati</taxon>
        <taxon>Nitrospinota/Tectimicrobiota group</taxon>
        <taxon>Candidatus Tectimicrobiota</taxon>
        <taxon>Candidatus Entotheonellia</taxon>
        <taxon>Candidatus Entotheonellales</taxon>
        <taxon>Candidatus Entotheonellaceae</taxon>
        <taxon>Candidatus Entotheonella</taxon>
    </lineage>
</organism>
<protein>
    <recommendedName>
        <fullName evidence="3">CopG family transcriptional regulator</fullName>
    </recommendedName>
</protein>
<name>W4LCC5_ENTF1</name>
<reference evidence="1 2" key="1">
    <citation type="journal article" date="2014" name="Nature">
        <title>An environmental bacterial taxon with a large and distinct metabolic repertoire.</title>
        <authorList>
            <person name="Wilson M.C."/>
            <person name="Mori T."/>
            <person name="Ruckert C."/>
            <person name="Uria A.R."/>
            <person name="Helf M.J."/>
            <person name="Takada K."/>
            <person name="Gernert C."/>
            <person name="Steffens U.A."/>
            <person name="Heycke N."/>
            <person name="Schmitt S."/>
            <person name="Rinke C."/>
            <person name="Helfrich E.J."/>
            <person name="Brachmann A.O."/>
            <person name="Gurgui C."/>
            <person name="Wakimoto T."/>
            <person name="Kracht M."/>
            <person name="Crusemann M."/>
            <person name="Hentschel U."/>
            <person name="Abe I."/>
            <person name="Matsunaga S."/>
            <person name="Kalinowski J."/>
            <person name="Takeyama H."/>
            <person name="Piel J."/>
        </authorList>
    </citation>
    <scope>NUCLEOTIDE SEQUENCE [LARGE SCALE GENOMIC DNA]</scope>
    <source>
        <strain evidence="2">TSY1</strain>
    </source>
</reference>
<dbReference type="Proteomes" id="UP000019141">
    <property type="component" value="Unassembled WGS sequence"/>
</dbReference>
<proteinExistence type="predicted"/>
<comment type="caution">
    <text evidence="1">The sequence shown here is derived from an EMBL/GenBank/DDBJ whole genome shotgun (WGS) entry which is preliminary data.</text>
</comment>